<dbReference type="InterPro" id="IPR010666">
    <property type="entry name" value="Znf_GRF"/>
</dbReference>
<evidence type="ECO:0000313" key="9">
    <source>
        <dbReference type="RefSeq" id="XP_010424223.1"/>
    </source>
</evidence>
<evidence type="ECO:0000256" key="4">
    <source>
        <dbReference type="PROSITE-ProRule" id="PRU01343"/>
    </source>
</evidence>
<keyword evidence="6" id="KW-0472">Membrane</keyword>
<reference evidence="9" key="2">
    <citation type="submission" date="2025-08" db="UniProtKB">
        <authorList>
            <consortium name="RefSeq"/>
        </authorList>
    </citation>
    <scope>IDENTIFICATION</scope>
    <source>
        <tissue evidence="9">Leaf</tissue>
    </source>
</reference>
<dbReference type="RefSeq" id="XP_010424223.1">
    <property type="nucleotide sequence ID" value="XM_010425921.1"/>
</dbReference>
<keyword evidence="2 4" id="KW-0863">Zinc-finger</keyword>
<dbReference type="Proteomes" id="UP000694864">
    <property type="component" value="Chromosome 8"/>
</dbReference>
<evidence type="ECO:0000259" key="7">
    <source>
        <dbReference type="PROSITE" id="PS51999"/>
    </source>
</evidence>
<keyword evidence="6" id="KW-1133">Transmembrane helix</keyword>
<evidence type="ECO:0000313" key="8">
    <source>
        <dbReference type="Proteomes" id="UP000694864"/>
    </source>
</evidence>
<evidence type="ECO:0000256" key="3">
    <source>
        <dbReference type="ARBA" id="ARBA00022833"/>
    </source>
</evidence>
<feature type="domain" description="GRF-type" evidence="7">
    <location>
        <begin position="19"/>
        <end position="63"/>
    </location>
</feature>
<dbReference type="PROSITE" id="PS51999">
    <property type="entry name" value="ZF_GRF"/>
    <property type="match status" value="1"/>
</dbReference>
<feature type="transmembrane region" description="Helical" evidence="6">
    <location>
        <begin position="124"/>
        <end position="142"/>
    </location>
</feature>
<sequence>MELSSGSSSSSKYGGRKVCDCGLPAKIFKSKTARNPHRKFFRCELYKEGGNAHCKFFRWVDEEEVKGWPRQALVEAQVEINEKNRMISQLKSTIMELRDDLEKHQLEMSSKNVEMETTVYRQRIVITGLTGLLVCAIGAIVFG</sequence>
<feature type="coiled-coil region" evidence="5">
    <location>
        <begin position="73"/>
        <end position="114"/>
    </location>
</feature>
<keyword evidence="3" id="KW-0862">Zinc</keyword>
<evidence type="ECO:0000256" key="2">
    <source>
        <dbReference type="ARBA" id="ARBA00022771"/>
    </source>
</evidence>
<dbReference type="PANTHER" id="PTHR33248">
    <property type="entry name" value="ZINC ION-BINDING PROTEIN"/>
    <property type="match status" value="1"/>
</dbReference>
<keyword evidence="5" id="KW-0175">Coiled coil</keyword>
<protein>
    <submittedName>
        <fullName evidence="9">Uncharacterized protein At1g43920, Chloroplastic-like</fullName>
    </submittedName>
</protein>
<dbReference type="GeneID" id="104709281"/>
<dbReference type="Pfam" id="PF06839">
    <property type="entry name" value="Zn_ribbon_GRF"/>
    <property type="match status" value="1"/>
</dbReference>
<evidence type="ECO:0000256" key="5">
    <source>
        <dbReference type="SAM" id="Coils"/>
    </source>
</evidence>
<keyword evidence="1" id="KW-0479">Metal-binding</keyword>
<keyword evidence="8" id="KW-1185">Reference proteome</keyword>
<keyword evidence="6" id="KW-0812">Transmembrane</keyword>
<organism evidence="8 9">
    <name type="scientific">Camelina sativa</name>
    <name type="common">False flax</name>
    <name type="synonym">Myagrum sativum</name>
    <dbReference type="NCBI Taxonomy" id="90675"/>
    <lineage>
        <taxon>Eukaryota</taxon>
        <taxon>Viridiplantae</taxon>
        <taxon>Streptophyta</taxon>
        <taxon>Embryophyta</taxon>
        <taxon>Tracheophyta</taxon>
        <taxon>Spermatophyta</taxon>
        <taxon>Magnoliopsida</taxon>
        <taxon>eudicotyledons</taxon>
        <taxon>Gunneridae</taxon>
        <taxon>Pentapetalae</taxon>
        <taxon>rosids</taxon>
        <taxon>malvids</taxon>
        <taxon>Brassicales</taxon>
        <taxon>Brassicaceae</taxon>
        <taxon>Camelineae</taxon>
        <taxon>Camelina</taxon>
    </lineage>
</organism>
<evidence type="ECO:0000256" key="1">
    <source>
        <dbReference type="ARBA" id="ARBA00022723"/>
    </source>
</evidence>
<reference evidence="8" key="1">
    <citation type="journal article" date="2014" name="Nat. Commun.">
        <title>The emerging biofuel crop Camelina sativa retains a highly undifferentiated hexaploid genome structure.</title>
        <authorList>
            <person name="Kagale S."/>
            <person name="Koh C."/>
            <person name="Nixon J."/>
            <person name="Bollina V."/>
            <person name="Clarke W.E."/>
            <person name="Tuteja R."/>
            <person name="Spillane C."/>
            <person name="Robinson S.J."/>
            <person name="Links M.G."/>
            <person name="Clarke C."/>
            <person name="Higgins E.E."/>
            <person name="Huebert T."/>
            <person name="Sharpe A.G."/>
            <person name="Parkin I.A."/>
        </authorList>
    </citation>
    <scope>NUCLEOTIDE SEQUENCE [LARGE SCALE GENOMIC DNA]</scope>
    <source>
        <strain evidence="8">cv. DH55</strain>
    </source>
</reference>
<proteinExistence type="predicted"/>
<name>A0ABM0TCK2_CAMSA</name>
<evidence type="ECO:0000256" key="6">
    <source>
        <dbReference type="SAM" id="Phobius"/>
    </source>
</evidence>
<gene>
    <name evidence="9" type="primary">LOC104709281</name>
</gene>
<accession>A0ABM0TCK2</accession>